<evidence type="ECO:0000313" key="3">
    <source>
        <dbReference type="EMBL" id="RQM09567.1"/>
    </source>
</evidence>
<accession>A0A3M6VFV0</accession>
<dbReference type="Proteomes" id="UP000286097">
    <property type="component" value="Unassembled WGS sequence"/>
</dbReference>
<reference evidence="4 5" key="1">
    <citation type="submission" date="2018-06" db="EMBL/GenBank/DDBJ databases">
        <title>Comparative genomics of downy mildews reveals potential adaptations to biotrophy.</title>
        <authorList>
            <person name="Fletcher K."/>
            <person name="Klosterman S.J."/>
            <person name="Derevnina L."/>
            <person name="Martin F."/>
            <person name="Koike S."/>
            <person name="Reyes Chin-Wo S."/>
            <person name="Mou B."/>
            <person name="Michelmore R."/>
        </authorList>
    </citation>
    <scope>NUCLEOTIDE SEQUENCE [LARGE SCALE GENOMIC DNA]</scope>
    <source>
        <strain evidence="3 5">R13</strain>
        <strain evidence="2 4">R14</strain>
    </source>
</reference>
<dbReference type="EMBL" id="QKXF01000687">
    <property type="protein sequence ID" value="RQM09567.1"/>
    <property type="molecule type" value="Genomic_DNA"/>
</dbReference>
<dbReference type="VEuPathDB" id="FungiDB:DD237_003260"/>
<evidence type="ECO:0000313" key="4">
    <source>
        <dbReference type="Proteomes" id="UP000282087"/>
    </source>
</evidence>
<comment type="caution">
    <text evidence="2">The sequence shown here is derived from an EMBL/GenBank/DDBJ whole genome shotgun (WGS) entry which is preliminary data.</text>
</comment>
<gene>
    <name evidence="3" type="ORF">DD237_003260</name>
    <name evidence="2" type="ORF">DD238_002538</name>
</gene>
<feature type="domain" description="Helicase Sen1 N-terminal" evidence="1">
    <location>
        <begin position="47"/>
        <end position="183"/>
    </location>
</feature>
<dbReference type="EMBL" id="QLLG01000262">
    <property type="protein sequence ID" value="RMX65192.1"/>
    <property type="molecule type" value="Genomic_DNA"/>
</dbReference>
<dbReference type="STRING" id="542832.A0A3M6VFV0"/>
<dbReference type="InterPro" id="IPR024481">
    <property type="entry name" value="Helicase_Sen1_N"/>
</dbReference>
<evidence type="ECO:0000259" key="1">
    <source>
        <dbReference type="Pfam" id="PF12726"/>
    </source>
</evidence>
<name>A0A3M6VFV0_9STRA</name>
<dbReference type="Pfam" id="PF12726">
    <property type="entry name" value="SEN1_N"/>
    <property type="match status" value="1"/>
</dbReference>
<protein>
    <recommendedName>
        <fullName evidence="1">Helicase Sen1 N-terminal domain-containing protein</fullName>
    </recommendedName>
</protein>
<dbReference type="AlphaFoldDB" id="A0A3M6VFV0"/>
<proteinExistence type="predicted"/>
<dbReference type="Proteomes" id="UP000282087">
    <property type="component" value="Unassembled WGS sequence"/>
</dbReference>
<organism evidence="2 4">
    <name type="scientific">Peronospora effusa</name>
    <dbReference type="NCBI Taxonomy" id="542832"/>
    <lineage>
        <taxon>Eukaryota</taxon>
        <taxon>Sar</taxon>
        <taxon>Stramenopiles</taxon>
        <taxon>Oomycota</taxon>
        <taxon>Peronosporomycetes</taxon>
        <taxon>Peronosporales</taxon>
        <taxon>Peronosporaceae</taxon>
        <taxon>Peronospora</taxon>
    </lineage>
</organism>
<keyword evidence="4" id="KW-1185">Reference proteome</keyword>
<sequence length="235" mass="26938">MEIQARALEDEVRQLCDQEQTKHTTLLKQRLYSRVGQFLMDNLEIHHCVDIYHASMPSVHVELEFEFTPDSIKSFFVKLQGLDADRVRRQLANTSMGLANTSSNVLETVAVTLYEVLSHRRLLSDFRIVRVLSKWISCRFSDVKANPSLECLRGCPGLYQLLVSPDPAVRGWAKETVQHFGKIQLSGDYGNDQYLLNVLDEWMYILESEEFNKSVLSLDLKTTEDLQDVSALPDI</sequence>
<evidence type="ECO:0000313" key="2">
    <source>
        <dbReference type="EMBL" id="RMX65192.1"/>
    </source>
</evidence>
<evidence type="ECO:0000313" key="5">
    <source>
        <dbReference type="Proteomes" id="UP000286097"/>
    </source>
</evidence>